<reference evidence="1 2" key="1">
    <citation type="submission" date="2016-08" db="EMBL/GenBank/DDBJ databases">
        <authorList>
            <person name="Seilhamer J.J."/>
        </authorList>
    </citation>
    <scope>NUCLEOTIDE SEQUENCE [LARGE SCALE GENOMIC DNA]</scope>
    <source>
        <strain evidence="1 2">A37T2</strain>
    </source>
</reference>
<dbReference type="EMBL" id="FMAR01000051">
    <property type="protein sequence ID" value="SCC65421.1"/>
    <property type="molecule type" value="Genomic_DNA"/>
</dbReference>
<keyword evidence="2" id="KW-1185">Reference proteome</keyword>
<name>A0A1C4GCE5_9BACT</name>
<dbReference type="AlphaFoldDB" id="A0A1C4GCE5"/>
<evidence type="ECO:0000313" key="2">
    <source>
        <dbReference type="Proteomes" id="UP000242818"/>
    </source>
</evidence>
<accession>A0A1C4GCE5</accession>
<sequence>MRQCLILDLFGAGYLRRQNINGMNIQLINGMKSNLVNLQLKIANKKNGPVLIVALFLLGCHSPKDMKKEVWELPCGYKGFATVYFDESANASANDDRVYHLDTSGVSVVDYPLNDGFAPNLKEYVIVVMKCANKIDTLPYYNNDELDTVRRSRYATRLIVGKKGDKYFRSIYVENGSVK</sequence>
<evidence type="ECO:0008006" key="3">
    <source>
        <dbReference type="Google" id="ProtNLM"/>
    </source>
</evidence>
<evidence type="ECO:0000313" key="1">
    <source>
        <dbReference type="EMBL" id="SCC65421.1"/>
    </source>
</evidence>
<gene>
    <name evidence="1" type="ORF">GA0116948_1511</name>
</gene>
<organism evidence="1 2">
    <name type="scientific">Chitinophaga costaii</name>
    <dbReference type="NCBI Taxonomy" id="1335309"/>
    <lineage>
        <taxon>Bacteria</taxon>
        <taxon>Pseudomonadati</taxon>
        <taxon>Bacteroidota</taxon>
        <taxon>Chitinophagia</taxon>
        <taxon>Chitinophagales</taxon>
        <taxon>Chitinophagaceae</taxon>
        <taxon>Chitinophaga</taxon>
    </lineage>
</organism>
<protein>
    <recommendedName>
        <fullName evidence="3">Lipoprotein</fullName>
    </recommendedName>
</protein>
<proteinExistence type="predicted"/>
<dbReference type="Proteomes" id="UP000242818">
    <property type="component" value="Unassembled WGS sequence"/>
</dbReference>